<gene>
    <name evidence="3" type="ORF">OSB1V03_LOCUS667</name>
</gene>
<dbReference type="Proteomes" id="UP000759131">
    <property type="component" value="Unassembled WGS sequence"/>
</dbReference>
<evidence type="ECO:0000313" key="3">
    <source>
        <dbReference type="EMBL" id="CAD7620173.1"/>
    </source>
</evidence>
<dbReference type="Gene3D" id="3.80.10.10">
    <property type="entry name" value="Ribonuclease Inhibitor"/>
    <property type="match status" value="2"/>
</dbReference>
<organism evidence="3">
    <name type="scientific">Medioppia subpectinata</name>
    <dbReference type="NCBI Taxonomy" id="1979941"/>
    <lineage>
        <taxon>Eukaryota</taxon>
        <taxon>Metazoa</taxon>
        <taxon>Ecdysozoa</taxon>
        <taxon>Arthropoda</taxon>
        <taxon>Chelicerata</taxon>
        <taxon>Arachnida</taxon>
        <taxon>Acari</taxon>
        <taxon>Acariformes</taxon>
        <taxon>Sarcoptiformes</taxon>
        <taxon>Oribatida</taxon>
        <taxon>Brachypylina</taxon>
        <taxon>Oppioidea</taxon>
        <taxon>Oppiidae</taxon>
        <taxon>Medioppia</taxon>
    </lineage>
</organism>
<dbReference type="PANTHER" id="PTHR13318">
    <property type="entry name" value="PARTNER OF PAIRED, ISOFORM B-RELATED"/>
    <property type="match status" value="1"/>
</dbReference>
<proteinExistence type="predicted"/>
<dbReference type="AlphaFoldDB" id="A0A7R9KBW8"/>
<evidence type="ECO:0000256" key="1">
    <source>
        <dbReference type="SAM" id="MobiDB-lite"/>
    </source>
</evidence>
<dbReference type="InterPro" id="IPR001810">
    <property type="entry name" value="F-box_dom"/>
</dbReference>
<feature type="domain" description="F-box" evidence="2">
    <location>
        <begin position="37"/>
        <end position="77"/>
    </location>
</feature>
<dbReference type="EMBL" id="OC854728">
    <property type="protein sequence ID" value="CAD7620173.1"/>
    <property type="molecule type" value="Genomic_DNA"/>
</dbReference>
<feature type="compositionally biased region" description="Basic and acidic residues" evidence="1">
    <location>
        <begin position="809"/>
        <end position="830"/>
    </location>
</feature>
<dbReference type="InterPro" id="IPR032675">
    <property type="entry name" value="LRR_dom_sf"/>
</dbReference>
<dbReference type="EMBL" id="CAJPIZ010000153">
    <property type="protein sequence ID" value="CAG2100603.1"/>
    <property type="molecule type" value="Genomic_DNA"/>
</dbReference>
<accession>A0A7R9KBW8</accession>
<protein>
    <recommendedName>
        <fullName evidence="2">F-box domain-containing protein</fullName>
    </recommendedName>
</protein>
<evidence type="ECO:0000259" key="2">
    <source>
        <dbReference type="SMART" id="SM00256"/>
    </source>
</evidence>
<dbReference type="SUPFAM" id="SSF52047">
    <property type="entry name" value="RNI-like"/>
    <property type="match status" value="1"/>
</dbReference>
<feature type="domain" description="F-box" evidence="2">
    <location>
        <begin position="436"/>
        <end position="476"/>
    </location>
</feature>
<dbReference type="GO" id="GO:0031146">
    <property type="term" value="P:SCF-dependent proteasomal ubiquitin-dependent protein catabolic process"/>
    <property type="evidence" value="ECO:0007669"/>
    <property type="project" value="TreeGrafter"/>
</dbReference>
<name>A0A7R9KBW8_9ACAR</name>
<dbReference type="GO" id="GO:0019005">
    <property type="term" value="C:SCF ubiquitin ligase complex"/>
    <property type="evidence" value="ECO:0007669"/>
    <property type="project" value="TreeGrafter"/>
</dbReference>
<evidence type="ECO:0000313" key="4">
    <source>
        <dbReference type="Proteomes" id="UP000759131"/>
    </source>
</evidence>
<feature type="region of interest" description="Disordered" evidence="1">
    <location>
        <begin position="808"/>
        <end position="830"/>
    </location>
</feature>
<dbReference type="SMART" id="SM00256">
    <property type="entry name" value="FBOX"/>
    <property type="match status" value="2"/>
</dbReference>
<sequence length="830" mass="96832">MTQEMTPIKGSLVTTDDGEVVIKKQRRIYAKNSFDRFGDDLCGLILSYLLFDERFGCECVSKQFQRTVFESVVHITIDDNYVNTRANIQMLAAIVRKCSHIHTIDCRKITNRYTKQLPEALAIFRDNCPHLRHIYCDLNKYTDQLMPEFGLMVTRIGWIENRNDQRLSQCHRLSQLQVNDISKVFSTGELLAKNLQRFEFSYNSGDNRQLLSPFVTGNQSLRSVKLDVCNYESHESLTEVTEQLSRLPQLRDLALDLTLNYGPNSLDVFLRPIGQKCPQLKRLGLKLESKNTIRLYNHSMDSLGCYRRLKHLDLTIISAIFEQFLDPLKLCHRLTHLSLNSSQINDNLFVNCDKHWPRLQCLSIERTDITSNGLDHISRLPALQTLEFDCFRLFSGFVISYKEMTPTKRLRVTTEDTEDEDIQQPQMCPKKSFNRFGDDLCGLILSYLSLDDRFVCECVSTQFQRTVFESVVDITLHDQSMRSRANVNDMKMLATISRKCPHIHTIDIRRISIRYTKELSEVLAIFRDNCRHLRNIYCYLDLNTVKMMPEFGPMVTRIGGIGNCQKGNQRLSHVLRLAGHQVNDIPRVDIRQLLNHCHRLSRLRIHTLFDVFDDTFDEPFVKNLQTIEFYNEISNTNQQLSAFVDKNQSLRSVKLIDNRYQTHDSLTEMAEQLSRLPQLRHLELNLRTMSDQNSLNESLRTIGQKCRQLKRLTLRFDNNYNNCGLEDQSLDSLRSYPRLKRLDLTICVAIDYLFLDPLKLCHGLTHLSLNWSQMNIIDNVCEDLLARSLKLKSIEIRRNNVSKFYCQSERQRDSDSQVDQQNDKHHNQEV</sequence>
<keyword evidence="4" id="KW-1185">Reference proteome</keyword>
<feature type="non-terminal residue" evidence="3">
    <location>
        <position position="1"/>
    </location>
</feature>
<reference evidence="3" key="1">
    <citation type="submission" date="2020-11" db="EMBL/GenBank/DDBJ databases">
        <authorList>
            <person name="Tran Van P."/>
        </authorList>
    </citation>
    <scope>NUCLEOTIDE SEQUENCE</scope>
</reference>
<dbReference type="OrthoDB" id="120976at2759"/>